<dbReference type="InterPro" id="IPR000863">
    <property type="entry name" value="Sulfotransferase_dom"/>
</dbReference>
<evidence type="ECO:0000259" key="3">
    <source>
        <dbReference type="Pfam" id="PF00685"/>
    </source>
</evidence>
<organism evidence="4 5">
    <name type="scientific">Hyunsoonleella aestuarii</name>
    <dbReference type="NCBI Taxonomy" id="912802"/>
    <lineage>
        <taxon>Bacteria</taxon>
        <taxon>Pseudomonadati</taxon>
        <taxon>Bacteroidota</taxon>
        <taxon>Flavobacteriia</taxon>
        <taxon>Flavobacteriales</taxon>
        <taxon>Flavobacteriaceae</taxon>
    </lineage>
</organism>
<evidence type="ECO:0000256" key="1">
    <source>
        <dbReference type="ARBA" id="ARBA00005771"/>
    </source>
</evidence>
<dbReference type="PANTHER" id="PTHR11783">
    <property type="entry name" value="SULFOTRANSFERASE SULT"/>
    <property type="match status" value="1"/>
</dbReference>
<comment type="similarity">
    <text evidence="1">Belongs to the sulfotransferase 1 family.</text>
</comment>
<dbReference type="InterPro" id="IPR027417">
    <property type="entry name" value="P-loop_NTPase"/>
</dbReference>
<dbReference type="Proteomes" id="UP001500027">
    <property type="component" value="Unassembled WGS sequence"/>
</dbReference>
<sequence>MLWRKNKKKDHIIFCNSWPKSGTHLLLNMASIILNNKNDWYKDEAVKSTPNDVGKLINIISERVITYKHGFAMKGHIGYNEDVLDFFLKNNIQVLFIIRDPRDVICSTVRWVTDLRKNWDANNFFKNLTKEEQLSYAINGMPDFSPFNDNDSFVMWDKPIKERYKHLTPWTESGHTCVLKYEELSGNLGKESFIRAIDKVISFLGIEDEKTEDLLKNNLIDKKSATFHSGKSGGWKNDFTDKNINDFIKVGGEDLVKKFNYEPSICLK</sequence>
<dbReference type="Pfam" id="PF00685">
    <property type="entry name" value="Sulfotransfer_1"/>
    <property type="match status" value="1"/>
</dbReference>
<proteinExistence type="inferred from homology"/>
<name>A0ABP8E6Z4_9FLAO</name>
<gene>
    <name evidence="4" type="ORF">GCM10022257_01180</name>
</gene>
<evidence type="ECO:0000313" key="4">
    <source>
        <dbReference type="EMBL" id="GAA4268017.1"/>
    </source>
</evidence>
<keyword evidence="5" id="KW-1185">Reference proteome</keyword>
<accession>A0ABP8E6Z4</accession>
<dbReference type="EMBL" id="BAABAV010000001">
    <property type="protein sequence ID" value="GAA4268017.1"/>
    <property type="molecule type" value="Genomic_DNA"/>
</dbReference>
<dbReference type="SUPFAM" id="SSF52540">
    <property type="entry name" value="P-loop containing nucleoside triphosphate hydrolases"/>
    <property type="match status" value="1"/>
</dbReference>
<evidence type="ECO:0000313" key="5">
    <source>
        <dbReference type="Proteomes" id="UP001500027"/>
    </source>
</evidence>
<evidence type="ECO:0000256" key="2">
    <source>
        <dbReference type="ARBA" id="ARBA00022679"/>
    </source>
</evidence>
<keyword evidence="2" id="KW-0808">Transferase</keyword>
<dbReference type="Gene3D" id="3.40.50.300">
    <property type="entry name" value="P-loop containing nucleotide triphosphate hydrolases"/>
    <property type="match status" value="1"/>
</dbReference>
<feature type="domain" description="Sulfotransferase" evidence="3">
    <location>
        <begin position="14"/>
        <end position="250"/>
    </location>
</feature>
<dbReference type="RefSeq" id="WP_139001990.1">
    <property type="nucleotide sequence ID" value="NZ_BAABAV010000001.1"/>
</dbReference>
<reference evidence="5" key="1">
    <citation type="journal article" date="2019" name="Int. J. Syst. Evol. Microbiol.">
        <title>The Global Catalogue of Microorganisms (GCM) 10K type strain sequencing project: providing services to taxonomists for standard genome sequencing and annotation.</title>
        <authorList>
            <consortium name="The Broad Institute Genomics Platform"/>
            <consortium name="The Broad Institute Genome Sequencing Center for Infectious Disease"/>
            <person name="Wu L."/>
            <person name="Ma J."/>
        </authorList>
    </citation>
    <scope>NUCLEOTIDE SEQUENCE [LARGE SCALE GENOMIC DNA]</scope>
    <source>
        <strain evidence="5">JCM 17452</strain>
    </source>
</reference>
<protein>
    <recommendedName>
        <fullName evidence="3">Sulfotransferase domain-containing protein</fullName>
    </recommendedName>
</protein>
<comment type="caution">
    <text evidence="4">The sequence shown here is derived from an EMBL/GenBank/DDBJ whole genome shotgun (WGS) entry which is preliminary data.</text>
</comment>